<keyword evidence="2" id="KW-1185">Reference proteome</keyword>
<dbReference type="PANTHER" id="PTHR23119">
    <property type="entry name" value="DISCS LARGE"/>
    <property type="match status" value="1"/>
</dbReference>
<accession>A0A3S5C275</accession>
<dbReference type="SUPFAM" id="SSF52058">
    <property type="entry name" value="L domain-like"/>
    <property type="match status" value="1"/>
</dbReference>
<dbReference type="GO" id="GO:0016323">
    <property type="term" value="C:basolateral plasma membrane"/>
    <property type="evidence" value="ECO:0007669"/>
    <property type="project" value="TreeGrafter"/>
</dbReference>
<organism evidence="1 2">
    <name type="scientific">Protopolystoma xenopodis</name>
    <dbReference type="NCBI Taxonomy" id="117903"/>
    <lineage>
        <taxon>Eukaryota</taxon>
        <taxon>Metazoa</taxon>
        <taxon>Spiralia</taxon>
        <taxon>Lophotrochozoa</taxon>
        <taxon>Platyhelminthes</taxon>
        <taxon>Monogenea</taxon>
        <taxon>Polyopisthocotylea</taxon>
        <taxon>Polystomatidea</taxon>
        <taxon>Polystomatidae</taxon>
        <taxon>Protopolystoma</taxon>
    </lineage>
</organism>
<gene>
    <name evidence="1" type="ORF">PXEA_LOCUS23980</name>
</gene>
<dbReference type="GO" id="GO:0098968">
    <property type="term" value="P:neurotransmitter receptor transport postsynaptic membrane to endosome"/>
    <property type="evidence" value="ECO:0007669"/>
    <property type="project" value="TreeGrafter"/>
</dbReference>
<sequence>MPFLKGCGRHVEKIDRRHSNLLIIPDEVLRNCRTLEECRLDANQIKDFPKNFFRMERIRYLTLSDNELSRIPPGIGNFSNLIELDISRNGIHFTFVTYQLAFAFAQIYKRLTPVIIPYEACQMAFASFKIFACSA</sequence>
<dbReference type="InterPro" id="IPR001611">
    <property type="entry name" value="Leu-rich_rpt"/>
</dbReference>
<dbReference type="GO" id="GO:0043113">
    <property type="term" value="P:receptor clustering"/>
    <property type="evidence" value="ECO:0007669"/>
    <property type="project" value="TreeGrafter"/>
</dbReference>
<protein>
    <submittedName>
        <fullName evidence="1">Uncharacterized protein</fullName>
    </submittedName>
</protein>
<dbReference type="PANTHER" id="PTHR23119:SF44">
    <property type="entry name" value="PROTEIN LAP4"/>
    <property type="match status" value="1"/>
</dbReference>
<dbReference type="GO" id="GO:0098887">
    <property type="term" value="P:neurotransmitter receptor transport, endosome to postsynaptic membrane"/>
    <property type="evidence" value="ECO:0007669"/>
    <property type="project" value="TreeGrafter"/>
</dbReference>
<dbReference type="InterPro" id="IPR050614">
    <property type="entry name" value="Synaptic_Scaffolding_LAP-MAGUK"/>
</dbReference>
<dbReference type="InterPro" id="IPR032675">
    <property type="entry name" value="LRR_dom_sf"/>
</dbReference>
<dbReference type="GO" id="GO:0098609">
    <property type="term" value="P:cell-cell adhesion"/>
    <property type="evidence" value="ECO:0007669"/>
    <property type="project" value="TreeGrafter"/>
</dbReference>
<comment type="caution">
    <text evidence="1">The sequence shown here is derived from an EMBL/GenBank/DDBJ whole genome shotgun (WGS) entry which is preliminary data.</text>
</comment>
<proteinExistence type="predicted"/>
<dbReference type="Gene3D" id="3.80.10.10">
    <property type="entry name" value="Ribonuclease Inhibitor"/>
    <property type="match status" value="1"/>
</dbReference>
<dbReference type="AlphaFoldDB" id="A0A3S5C275"/>
<dbReference type="OrthoDB" id="2187496at2759"/>
<dbReference type="GO" id="GO:0014069">
    <property type="term" value="C:postsynaptic density"/>
    <property type="evidence" value="ECO:0007669"/>
    <property type="project" value="TreeGrafter"/>
</dbReference>
<dbReference type="GO" id="GO:0019901">
    <property type="term" value="F:protein kinase binding"/>
    <property type="evidence" value="ECO:0007669"/>
    <property type="project" value="TreeGrafter"/>
</dbReference>
<dbReference type="EMBL" id="CAAALY010113049">
    <property type="protein sequence ID" value="VEL30540.1"/>
    <property type="molecule type" value="Genomic_DNA"/>
</dbReference>
<dbReference type="Proteomes" id="UP000784294">
    <property type="component" value="Unassembled WGS sequence"/>
</dbReference>
<name>A0A3S5C275_9PLAT</name>
<dbReference type="GO" id="GO:0045197">
    <property type="term" value="P:establishment or maintenance of epithelial cell apical/basal polarity"/>
    <property type="evidence" value="ECO:0007669"/>
    <property type="project" value="TreeGrafter"/>
</dbReference>
<evidence type="ECO:0000313" key="1">
    <source>
        <dbReference type="EMBL" id="VEL30540.1"/>
    </source>
</evidence>
<dbReference type="GO" id="GO:0005912">
    <property type="term" value="C:adherens junction"/>
    <property type="evidence" value="ECO:0007669"/>
    <property type="project" value="TreeGrafter"/>
</dbReference>
<dbReference type="Pfam" id="PF00560">
    <property type="entry name" value="LRR_1"/>
    <property type="match status" value="1"/>
</dbReference>
<dbReference type="GO" id="GO:0045211">
    <property type="term" value="C:postsynaptic membrane"/>
    <property type="evidence" value="ECO:0007669"/>
    <property type="project" value="TreeGrafter"/>
</dbReference>
<reference evidence="1" key="1">
    <citation type="submission" date="2018-11" db="EMBL/GenBank/DDBJ databases">
        <authorList>
            <consortium name="Pathogen Informatics"/>
        </authorList>
    </citation>
    <scope>NUCLEOTIDE SEQUENCE</scope>
</reference>
<evidence type="ECO:0000313" key="2">
    <source>
        <dbReference type="Proteomes" id="UP000784294"/>
    </source>
</evidence>